<keyword evidence="4" id="KW-1185">Reference proteome</keyword>
<dbReference type="InterPro" id="IPR005199">
    <property type="entry name" value="Glyco_hydro_79"/>
</dbReference>
<feature type="signal peptide" evidence="2">
    <location>
        <begin position="1"/>
        <end position="21"/>
    </location>
</feature>
<dbReference type="SUPFAM" id="SSF51445">
    <property type="entry name" value="(Trans)glycosidases"/>
    <property type="match status" value="2"/>
</dbReference>
<sequence>MNFKFAFCLKILLLSASLSFAQNVNVVIHGAASIAKTDDNFVCVTLDWWPTEKCDYNQCPWGKAGILNLDLRYGALMNAIKGEFYAHPIKFTRVRAGVKLTFGLNALFGRNESQTENGLWIGDWQPQNTRDFMQYTISKGYKVDSYEFGNQLSGSEMGAKVDAKQYGKDVIVLKNLVKELYAHPETEPKVLGPGGFYEEKWFNTFLEVSGQGIVDGLTHHIYNLGPGVSYVVNKFRPQLGAWVSESGGALKGGSTDVSRTFADGFWYLDQMGMASTYDQKCTFMAPTYGEYCACCDKRIRSKFACICSLRKEKDRSFNITLSNAKPGDAGKPNYEFVGKQNREEYHLRALTGDIQDDIVCLNDVPMVQTDSEDIQTMDPKLVDASTPISIAAQSIADVTIGDFEAPASSLSFAQNVNVVIHGAASIAKTDDNFVCVTLDWWPAEKCDYNQFPCGKAGILNLVKLTFGLNALFGRNESQTEKGLWIGDWQPQNTRDFMQYTISKGYKVDSYEFGNQLSGSGMGEKVDAKQYGKYVIVLKNLVKELYAHPETEPKVLGPGGFYEEKRFNTFLEISGQGIVDGLTHHIYNLGPGVSDVVNKFRPQLGAWVSESGGALKGGSKDVSRTFADGFCALLWHRLMGSTVLAVTKESDPNLRVYAHCAKKKPGVSLIFINLSKDRLFNITLSNAKPGDAGKPNYEFVGKQNREEYHLRALTGDIKDDIVFLNDVPMVQTDSEDIPAMDPKLVDASTPISIAAQSIAYVTIRDFEAPACV</sequence>
<dbReference type="OrthoDB" id="726732at2759"/>
<dbReference type="GO" id="GO:0004566">
    <property type="term" value="F:beta-glucuronidase activity"/>
    <property type="evidence" value="ECO:0007669"/>
    <property type="project" value="TreeGrafter"/>
</dbReference>
<dbReference type="AlphaFoldDB" id="A0A9W7LGG3"/>
<dbReference type="InterPro" id="IPR017853">
    <property type="entry name" value="GH"/>
</dbReference>
<evidence type="ECO:0000256" key="1">
    <source>
        <dbReference type="ARBA" id="ARBA00009800"/>
    </source>
</evidence>
<protein>
    <submittedName>
        <fullName evidence="3">Glucuronidase 1</fullName>
    </submittedName>
</protein>
<dbReference type="PANTHER" id="PTHR14363:SF13">
    <property type="entry name" value="OS07G0598400 PROTEIN"/>
    <property type="match status" value="1"/>
</dbReference>
<dbReference type="Pfam" id="PF03662">
    <property type="entry name" value="Glyco_hydro_79n"/>
    <property type="match status" value="4"/>
</dbReference>
<evidence type="ECO:0000313" key="3">
    <source>
        <dbReference type="EMBL" id="GMI63497.1"/>
    </source>
</evidence>
<proteinExistence type="inferred from homology"/>
<dbReference type="Proteomes" id="UP001165190">
    <property type="component" value="Unassembled WGS sequence"/>
</dbReference>
<feature type="chain" id="PRO_5040797418" evidence="2">
    <location>
        <begin position="22"/>
        <end position="771"/>
    </location>
</feature>
<name>A0A9W7LGG3_HIBTR</name>
<dbReference type="GO" id="GO:0016020">
    <property type="term" value="C:membrane"/>
    <property type="evidence" value="ECO:0007669"/>
    <property type="project" value="InterPro"/>
</dbReference>
<comment type="caution">
    <text evidence="3">The sequence shown here is derived from an EMBL/GenBank/DDBJ whole genome shotgun (WGS) entry which is preliminary data.</text>
</comment>
<comment type="similarity">
    <text evidence="1">Belongs to the glycosyl hydrolase 79 family.</text>
</comment>
<evidence type="ECO:0000256" key="2">
    <source>
        <dbReference type="SAM" id="SignalP"/>
    </source>
</evidence>
<dbReference type="PANTHER" id="PTHR14363">
    <property type="entry name" value="HEPARANASE-RELATED"/>
    <property type="match status" value="1"/>
</dbReference>
<gene>
    <name evidence="3" type="ORF">HRI_000019000</name>
</gene>
<organism evidence="3 4">
    <name type="scientific">Hibiscus trionum</name>
    <name type="common">Flower of an hour</name>
    <dbReference type="NCBI Taxonomy" id="183268"/>
    <lineage>
        <taxon>Eukaryota</taxon>
        <taxon>Viridiplantae</taxon>
        <taxon>Streptophyta</taxon>
        <taxon>Embryophyta</taxon>
        <taxon>Tracheophyta</taxon>
        <taxon>Spermatophyta</taxon>
        <taxon>Magnoliopsida</taxon>
        <taxon>eudicotyledons</taxon>
        <taxon>Gunneridae</taxon>
        <taxon>Pentapetalae</taxon>
        <taxon>rosids</taxon>
        <taxon>malvids</taxon>
        <taxon>Malvales</taxon>
        <taxon>Malvaceae</taxon>
        <taxon>Malvoideae</taxon>
        <taxon>Hibiscus</taxon>
    </lineage>
</organism>
<reference evidence="3" key="1">
    <citation type="submission" date="2023-05" db="EMBL/GenBank/DDBJ databases">
        <title>Genome and transcriptome analyses reveal genes involved in the formation of fine ridges on petal epidermal cells in Hibiscus trionum.</title>
        <authorList>
            <person name="Koshimizu S."/>
            <person name="Masuda S."/>
            <person name="Ishii T."/>
            <person name="Shirasu K."/>
            <person name="Hoshino A."/>
            <person name="Arita M."/>
        </authorList>
    </citation>
    <scope>NUCLEOTIDE SEQUENCE</scope>
    <source>
        <strain evidence="3">Hamamatsu line</strain>
    </source>
</reference>
<dbReference type="Gene3D" id="3.20.20.80">
    <property type="entry name" value="Glycosidases"/>
    <property type="match status" value="2"/>
</dbReference>
<dbReference type="EMBL" id="BSYR01000001">
    <property type="protein sequence ID" value="GMI63497.1"/>
    <property type="molecule type" value="Genomic_DNA"/>
</dbReference>
<keyword evidence="2" id="KW-0732">Signal</keyword>
<dbReference type="GO" id="GO:0009505">
    <property type="term" value="C:plant-type cell wall"/>
    <property type="evidence" value="ECO:0007669"/>
    <property type="project" value="TreeGrafter"/>
</dbReference>
<accession>A0A9W7LGG3</accession>
<evidence type="ECO:0000313" key="4">
    <source>
        <dbReference type="Proteomes" id="UP001165190"/>
    </source>
</evidence>